<dbReference type="InterPro" id="IPR029063">
    <property type="entry name" value="SAM-dependent_MTases_sf"/>
</dbReference>
<dbReference type="Proteomes" id="UP000190102">
    <property type="component" value="Unassembled WGS sequence"/>
</dbReference>
<gene>
    <name evidence="1" type="ORF">SAMN02745119_00134</name>
</gene>
<dbReference type="EMBL" id="FUWR01000001">
    <property type="protein sequence ID" value="SJZ34645.1"/>
    <property type="molecule type" value="Genomic_DNA"/>
</dbReference>
<dbReference type="RefSeq" id="WP_078788451.1">
    <property type="nucleotide sequence ID" value="NZ_FUWR01000001.1"/>
</dbReference>
<dbReference type="AlphaFoldDB" id="A0A1T4JX89"/>
<dbReference type="PANTHER" id="PTHR40036">
    <property type="entry name" value="MACROCIN O-METHYLTRANSFERASE"/>
    <property type="match status" value="1"/>
</dbReference>
<dbReference type="PANTHER" id="PTHR40036:SF1">
    <property type="entry name" value="MACROCIN O-METHYLTRANSFERASE"/>
    <property type="match status" value="1"/>
</dbReference>
<evidence type="ECO:0008006" key="3">
    <source>
        <dbReference type="Google" id="ProtNLM"/>
    </source>
</evidence>
<name>A0A1T4JX89_9BACT</name>
<dbReference type="STRING" id="115783.SAMN02745119_00134"/>
<protein>
    <recommendedName>
        <fullName evidence="3">Crotonobetainyl-CoA--carnitine CoA-transferase</fullName>
    </recommendedName>
</protein>
<accession>A0A1T4JX89</accession>
<evidence type="ECO:0000313" key="1">
    <source>
        <dbReference type="EMBL" id="SJZ34645.1"/>
    </source>
</evidence>
<proteinExistence type="predicted"/>
<organism evidence="1 2">
    <name type="scientific">Trichlorobacter thiogenes</name>
    <dbReference type="NCBI Taxonomy" id="115783"/>
    <lineage>
        <taxon>Bacteria</taxon>
        <taxon>Pseudomonadati</taxon>
        <taxon>Thermodesulfobacteriota</taxon>
        <taxon>Desulfuromonadia</taxon>
        <taxon>Geobacterales</taxon>
        <taxon>Geobacteraceae</taxon>
        <taxon>Trichlorobacter</taxon>
    </lineage>
</organism>
<dbReference type="InterPro" id="IPR008884">
    <property type="entry name" value="TylF_MeTrfase"/>
</dbReference>
<dbReference type="Gene3D" id="3.40.50.150">
    <property type="entry name" value="Vaccinia Virus protein VP39"/>
    <property type="match status" value="1"/>
</dbReference>
<sequence length="253" mass="29054">MEKNIGAQELYRSPSEDEIRNNFVKQFYDCPIPDSAILSNLGLFLSSKNLSRILFMDHIYKQIVDVQGIVIEFGTRWGQNLSLFSALRGIYEPFNRMRKVVGFDTFTGFPTVSDKDNRGCALISEGSLSCTDNYYEYLDRIMQYQENDNPLSHIKKYDIRVGDASEEIVKYLKENPETIVAMAFFDVDLYEPTKNCLEAIKPHLVKGSLLAFDELNDHDCPGETVALNEVIGLNNIKLKRYPYTSRTSYCIFE</sequence>
<dbReference type="OrthoDB" id="9799872at2"/>
<keyword evidence="2" id="KW-1185">Reference proteome</keyword>
<evidence type="ECO:0000313" key="2">
    <source>
        <dbReference type="Proteomes" id="UP000190102"/>
    </source>
</evidence>
<reference evidence="2" key="1">
    <citation type="submission" date="2017-02" db="EMBL/GenBank/DDBJ databases">
        <authorList>
            <person name="Varghese N."/>
            <person name="Submissions S."/>
        </authorList>
    </citation>
    <scope>NUCLEOTIDE SEQUENCE [LARGE SCALE GENOMIC DNA]</scope>
    <source>
        <strain evidence="2">ATCC BAA-34</strain>
    </source>
</reference>